<comment type="caution">
    <text evidence="5">The sequence shown here is derived from an EMBL/GenBank/DDBJ whole genome shotgun (WGS) entry which is preliminary data.</text>
</comment>
<dbReference type="InterPro" id="IPR003347">
    <property type="entry name" value="JmjC_dom"/>
</dbReference>
<dbReference type="EMBL" id="CAMXCT010003712">
    <property type="protein sequence ID" value="CAI4005865.1"/>
    <property type="molecule type" value="Genomic_DNA"/>
</dbReference>
<evidence type="ECO:0000256" key="1">
    <source>
        <dbReference type="ARBA" id="ARBA00022723"/>
    </source>
</evidence>
<dbReference type="SUPFAM" id="SSF51197">
    <property type="entry name" value="Clavaminate synthase-like"/>
    <property type="match status" value="1"/>
</dbReference>
<keyword evidence="3" id="KW-0804">Transcription</keyword>
<dbReference type="Pfam" id="PF08007">
    <property type="entry name" value="JmjC_2"/>
    <property type="match status" value="1"/>
</dbReference>
<keyword evidence="7" id="KW-1185">Reference proteome</keyword>
<keyword evidence="3" id="KW-0805">Transcription regulation</keyword>
<evidence type="ECO:0000256" key="2">
    <source>
        <dbReference type="ARBA" id="ARBA00023004"/>
    </source>
</evidence>
<dbReference type="Proteomes" id="UP001152797">
    <property type="component" value="Unassembled WGS sequence"/>
</dbReference>
<dbReference type="GO" id="GO:0005730">
    <property type="term" value="C:nucleolus"/>
    <property type="evidence" value="ECO:0007669"/>
    <property type="project" value="TreeGrafter"/>
</dbReference>
<keyword evidence="2 3" id="KW-0408">Iron</keyword>
<evidence type="ECO:0000313" key="5">
    <source>
        <dbReference type="EMBL" id="CAI4005865.1"/>
    </source>
</evidence>
<evidence type="ECO:0000259" key="4">
    <source>
        <dbReference type="PROSITE" id="PS51184"/>
    </source>
</evidence>
<comment type="subcellular location">
    <subcellularLocation>
        <location evidence="3">Nucleus</location>
    </subcellularLocation>
</comment>
<reference evidence="6 7" key="2">
    <citation type="submission" date="2024-05" db="EMBL/GenBank/DDBJ databases">
        <authorList>
            <person name="Chen Y."/>
            <person name="Shah S."/>
            <person name="Dougan E. K."/>
            <person name="Thang M."/>
            <person name="Chan C."/>
        </authorList>
    </citation>
    <scope>NUCLEOTIDE SEQUENCE [LARGE SCALE GENOMIC DNA]</scope>
</reference>
<dbReference type="PANTHER" id="PTHR13096:SF8">
    <property type="entry name" value="RIBOSOMAL OXYGENASE 1"/>
    <property type="match status" value="1"/>
</dbReference>
<dbReference type="PANTHER" id="PTHR13096">
    <property type="entry name" value="MINA53 MYC INDUCED NUCLEAR ANTIGEN"/>
    <property type="match status" value="1"/>
</dbReference>
<keyword evidence="3" id="KW-0223">Dioxygenase</keyword>
<comment type="similarity">
    <text evidence="3">Belongs to the ROX family.</text>
</comment>
<evidence type="ECO:0000256" key="3">
    <source>
        <dbReference type="RuleBase" id="RU366061"/>
    </source>
</evidence>
<sequence>MWRQLLQPLCHDLQQTWGRPAVLGRSEAVAASALEALKDLSLFIDSGLLPAGCTGHSNGSWHSRPLPGRFRDVVTKRTIYANNAGLYLPGLAEFCLAALKTFQWPCAANVYASPAALEVSVPCHTDRQDVLVFQATGQKRWQVFHPPDIGDVDPLRRGKDGDVIEHLGDPLLDVVLEPGYMLYVPLGFGHRTSTYGLRGPSWHITLNLDSVIWGLSYRLRW</sequence>
<protein>
    <recommendedName>
        <fullName evidence="3">Bifunctional lysine-specific demethylase and histidyl-hydroxylase</fullName>
        <ecNumber evidence="3">1.14.11.-</ecNumber>
    </recommendedName>
</protein>
<gene>
    <name evidence="5" type="ORF">C1SCF055_LOCUS31552</name>
</gene>
<dbReference type="PROSITE" id="PS51184">
    <property type="entry name" value="JMJC"/>
    <property type="match status" value="1"/>
</dbReference>
<reference evidence="5" key="1">
    <citation type="submission" date="2022-10" db="EMBL/GenBank/DDBJ databases">
        <authorList>
            <person name="Chen Y."/>
            <person name="Dougan E. K."/>
            <person name="Chan C."/>
            <person name="Rhodes N."/>
            <person name="Thang M."/>
        </authorList>
    </citation>
    <scope>NUCLEOTIDE SEQUENCE</scope>
</reference>
<keyword evidence="3" id="KW-0539">Nucleus</keyword>
<dbReference type="EMBL" id="CAMXCT020003712">
    <property type="protein sequence ID" value="CAL1159240.1"/>
    <property type="molecule type" value="Genomic_DNA"/>
</dbReference>
<keyword evidence="1 3" id="KW-0479">Metal-binding</keyword>
<evidence type="ECO:0000313" key="7">
    <source>
        <dbReference type="Proteomes" id="UP001152797"/>
    </source>
</evidence>
<organism evidence="5">
    <name type="scientific">Cladocopium goreaui</name>
    <dbReference type="NCBI Taxonomy" id="2562237"/>
    <lineage>
        <taxon>Eukaryota</taxon>
        <taxon>Sar</taxon>
        <taxon>Alveolata</taxon>
        <taxon>Dinophyceae</taxon>
        <taxon>Suessiales</taxon>
        <taxon>Symbiodiniaceae</taxon>
        <taxon>Cladocopium</taxon>
    </lineage>
</organism>
<dbReference type="GO" id="GO:0032453">
    <property type="term" value="F:histone H3K4 demethylase activity"/>
    <property type="evidence" value="ECO:0007669"/>
    <property type="project" value="TreeGrafter"/>
</dbReference>
<accession>A0A9P1D9Y2</accession>
<dbReference type="OrthoDB" id="425950at2759"/>
<proteinExistence type="inferred from homology"/>
<dbReference type="GO" id="GO:0051864">
    <property type="term" value="F:histone H3K36 demethylase activity"/>
    <property type="evidence" value="ECO:0007669"/>
    <property type="project" value="TreeGrafter"/>
</dbReference>
<comment type="cofactor">
    <cofactor evidence="3">
        <name>Fe(2+)</name>
        <dbReference type="ChEBI" id="CHEBI:29033"/>
    </cofactor>
    <text evidence="3">Binds 1 Fe(2+) ion per subunit.</text>
</comment>
<dbReference type="AlphaFoldDB" id="A0A9P1D9Y2"/>
<dbReference type="InterPro" id="IPR039994">
    <property type="entry name" value="NO66-like"/>
</dbReference>
<dbReference type="Gene3D" id="2.60.120.650">
    <property type="entry name" value="Cupin"/>
    <property type="match status" value="1"/>
</dbReference>
<dbReference type="EC" id="1.14.11.-" evidence="3"/>
<dbReference type="EMBL" id="CAMXCT030003712">
    <property type="protein sequence ID" value="CAL4793177.1"/>
    <property type="molecule type" value="Genomic_DNA"/>
</dbReference>
<evidence type="ECO:0000313" key="6">
    <source>
        <dbReference type="EMBL" id="CAL4793177.1"/>
    </source>
</evidence>
<keyword evidence="3" id="KW-0560">Oxidoreductase</keyword>
<feature type="domain" description="JmjC" evidence="4">
    <location>
        <begin position="80"/>
        <end position="221"/>
    </location>
</feature>
<name>A0A9P1D9Y2_9DINO</name>
<comment type="function">
    <text evidence="3">Oxygenase that can act as both a histone lysine demethylase and a ribosomal histidine hydroxylase.</text>
</comment>
<dbReference type="GO" id="GO:0005506">
    <property type="term" value="F:iron ion binding"/>
    <property type="evidence" value="ECO:0007669"/>
    <property type="project" value="UniProtKB-UniRule"/>
</dbReference>